<sequence>MGFDRCIRFQAKESKNMQDGKKVIRYMQYKGYRVLSLNIVYLEDVKNPDTWELSTGALNT</sequence>
<evidence type="ECO:0000313" key="2">
    <source>
        <dbReference type="Proteomes" id="UP001055453"/>
    </source>
</evidence>
<organism evidence="1 2">
    <name type="scientific">Nostoc cf. commune SO-36</name>
    <dbReference type="NCBI Taxonomy" id="449208"/>
    <lineage>
        <taxon>Bacteria</taxon>
        <taxon>Bacillati</taxon>
        <taxon>Cyanobacteriota</taxon>
        <taxon>Cyanophyceae</taxon>
        <taxon>Nostocales</taxon>
        <taxon>Nostocaceae</taxon>
        <taxon>Nostoc</taxon>
    </lineage>
</organism>
<evidence type="ECO:0000313" key="1">
    <source>
        <dbReference type="EMBL" id="BDI20664.1"/>
    </source>
</evidence>
<proteinExistence type="predicted"/>
<geneLocation type="plasmid" evidence="1 2">
    <name>pANSO36A</name>
</geneLocation>
<accession>A0ABN6QCW0</accession>
<name>A0ABN6QCW0_NOSCO</name>
<keyword evidence="1" id="KW-0614">Plasmid</keyword>
<reference evidence="1" key="1">
    <citation type="submission" date="2022-04" db="EMBL/GenBank/DDBJ databases">
        <title>Complete genome sequence of a cyanobacterium, Nostoc sp. SO-36, isolated in Antarctica.</title>
        <authorList>
            <person name="Kanesaki Y."/>
            <person name="Effendi D."/>
            <person name="Sakamoto T."/>
            <person name="Ohtani S."/>
            <person name="Awai K."/>
        </authorList>
    </citation>
    <scope>NUCLEOTIDE SEQUENCE</scope>
    <source>
        <strain evidence="1">SO-36</strain>
        <plasmid evidence="1">pANSO36A</plasmid>
    </source>
</reference>
<gene>
    <name evidence="1" type="ORF">ANSO36C_64660</name>
</gene>
<protein>
    <submittedName>
        <fullName evidence="1">Uncharacterized protein</fullName>
    </submittedName>
</protein>
<dbReference type="EMBL" id="AP025733">
    <property type="protein sequence ID" value="BDI20664.1"/>
    <property type="molecule type" value="Genomic_DNA"/>
</dbReference>
<dbReference type="Proteomes" id="UP001055453">
    <property type="component" value="Plasmid pANSO36A"/>
</dbReference>
<keyword evidence="2" id="KW-1185">Reference proteome</keyword>